<evidence type="ECO:0000313" key="3">
    <source>
        <dbReference type="EMBL" id="MEO1771771.1"/>
    </source>
</evidence>
<dbReference type="SUPFAM" id="SSF63520">
    <property type="entry name" value="PTS-regulatory domain, PRD"/>
    <property type="match status" value="2"/>
</dbReference>
<protein>
    <submittedName>
        <fullName evidence="3">Beta-glucoside operon transcriptional antiterminator</fullName>
    </submittedName>
</protein>
<dbReference type="InterPro" id="IPR004341">
    <property type="entry name" value="CAT_RNA-bd_dom"/>
</dbReference>
<proteinExistence type="predicted"/>
<dbReference type="Pfam" id="PF00874">
    <property type="entry name" value="PRD"/>
    <property type="match status" value="2"/>
</dbReference>
<dbReference type="NCBIfam" id="NF046042">
    <property type="entry name" value="LicT"/>
    <property type="match status" value="1"/>
</dbReference>
<gene>
    <name evidence="3" type="ORF">JZO67_003752</name>
</gene>
<dbReference type="InterPro" id="IPR050661">
    <property type="entry name" value="BglG_antiterminators"/>
</dbReference>
<dbReference type="SMART" id="SM01061">
    <property type="entry name" value="CAT_RBD"/>
    <property type="match status" value="1"/>
</dbReference>
<evidence type="ECO:0000313" key="4">
    <source>
        <dbReference type="Proteomes" id="UP000664357"/>
    </source>
</evidence>
<dbReference type="PROSITE" id="PS51372">
    <property type="entry name" value="PRD_2"/>
    <property type="match status" value="2"/>
</dbReference>
<dbReference type="Gene3D" id="1.10.1790.10">
    <property type="entry name" value="PRD domain"/>
    <property type="match status" value="2"/>
</dbReference>
<dbReference type="InterPro" id="IPR036634">
    <property type="entry name" value="PRD_sf"/>
</dbReference>
<dbReference type="Proteomes" id="UP000664357">
    <property type="component" value="Unassembled WGS sequence"/>
</dbReference>
<evidence type="ECO:0000256" key="1">
    <source>
        <dbReference type="ARBA" id="ARBA00022737"/>
    </source>
</evidence>
<accession>A0ABV0ET27</accession>
<organism evidence="3 4">
    <name type="scientific">Candidatus Enterococcus ferrettii</name>
    <dbReference type="NCBI Taxonomy" id="2815324"/>
    <lineage>
        <taxon>Bacteria</taxon>
        <taxon>Bacillati</taxon>
        <taxon>Bacillota</taxon>
        <taxon>Bacilli</taxon>
        <taxon>Lactobacillales</taxon>
        <taxon>Enterococcaceae</taxon>
        <taxon>Enterococcus</taxon>
    </lineage>
</organism>
<reference evidence="3 4" key="1">
    <citation type="submission" date="2024-02" db="EMBL/GenBank/DDBJ databases">
        <title>The Genome Sequence of Enterococcus sp. DIV0159.</title>
        <authorList>
            <person name="Earl A."/>
            <person name="Manson A."/>
            <person name="Gilmore M."/>
            <person name="Sanders J."/>
            <person name="Shea T."/>
            <person name="Howe W."/>
            <person name="Livny J."/>
            <person name="Cuomo C."/>
            <person name="Neafsey D."/>
            <person name="Birren B."/>
        </authorList>
    </citation>
    <scope>NUCLEOTIDE SEQUENCE [LARGE SCALE GENOMIC DNA]</scope>
    <source>
        <strain evidence="3 4">665A</strain>
    </source>
</reference>
<feature type="domain" description="PRD" evidence="2">
    <location>
        <begin position="170"/>
        <end position="280"/>
    </location>
</feature>
<dbReference type="Gene3D" id="2.30.24.10">
    <property type="entry name" value="CAT RNA-binding domain"/>
    <property type="match status" value="1"/>
</dbReference>
<dbReference type="RefSeq" id="WP_207704925.1">
    <property type="nucleotide sequence ID" value="NZ_JAFREL020000003.1"/>
</dbReference>
<keyword evidence="1" id="KW-0677">Repeat</keyword>
<dbReference type="PANTHER" id="PTHR30185:SF15">
    <property type="entry name" value="CRYPTIC BETA-GLUCOSIDE BGL OPERON ANTITERMINATOR"/>
    <property type="match status" value="1"/>
</dbReference>
<dbReference type="InterPro" id="IPR036650">
    <property type="entry name" value="CAT_RNA-bd_dom_sf"/>
</dbReference>
<keyword evidence="4" id="KW-1185">Reference proteome</keyword>
<dbReference type="EMBL" id="JAFREL020000003">
    <property type="protein sequence ID" value="MEO1771771.1"/>
    <property type="molecule type" value="Genomic_DNA"/>
</dbReference>
<dbReference type="Pfam" id="PF03123">
    <property type="entry name" value="CAT_RBD"/>
    <property type="match status" value="1"/>
</dbReference>
<sequence>MIIKKILNNNFLIVEEKCAEKIIMGRGIAFNKKIGQKVDQNRIQKEFVTTNSEFGNKLAFLINNVPMEVFQVVEEIVELYKKEFGKEVSDAIYLSLSDHLNFSLTRSKEEYTYKNMLIWDIHNFYPKEYQIGVYGRDRINQLFELNLPSEEAGFITLHLLNADLSTEDPREIQKIIQIVQEVTDSIRYYFGIEFDTESLYYQRLITHVRFFAQRVIKGVAGSEGLDNDELLSMIKEKYIETYRCVLKIERHIAKKYDFKLSAEEKMYLTLHIQKIIFERE</sequence>
<comment type="caution">
    <text evidence="3">The sequence shown here is derived from an EMBL/GenBank/DDBJ whole genome shotgun (WGS) entry which is preliminary data.</text>
</comment>
<dbReference type="InterPro" id="IPR011608">
    <property type="entry name" value="PRD"/>
</dbReference>
<feature type="domain" description="PRD" evidence="2">
    <location>
        <begin position="64"/>
        <end position="169"/>
    </location>
</feature>
<dbReference type="SUPFAM" id="SSF50151">
    <property type="entry name" value="SacY-like RNA-binding domain"/>
    <property type="match status" value="1"/>
</dbReference>
<dbReference type="PANTHER" id="PTHR30185">
    <property type="entry name" value="CRYPTIC BETA-GLUCOSIDE BGL OPERON ANTITERMINATOR"/>
    <property type="match status" value="1"/>
</dbReference>
<name>A0ABV0ET27_9ENTE</name>
<evidence type="ECO:0000259" key="2">
    <source>
        <dbReference type="PROSITE" id="PS51372"/>
    </source>
</evidence>